<name>A0ABT4BV57_9FIRM</name>
<feature type="transmembrane region" description="Helical" evidence="6">
    <location>
        <begin position="88"/>
        <end position="107"/>
    </location>
</feature>
<proteinExistence type="predicted"/>
<reference evidence="7 8" key="1">
    <citation type="submission" date="2022-11" db="EMBL/GenBank/DDBJ databases">
        <authorList>
            <person name="Caiyu Z."/>
        </authorList>
    </citation>
    <scope>NUCLEOTIDE SEQUENCE [LARGE SCALE GENOMIC DNA]</scope>
    <source>
        <strain evidence="7 8">YR-4</strain>
    </source>
</reference>
<keyword evidence="2" id="KW-1003">Cell membrane</keyword>
<evidence type="ECO:0000313" key="8">
    <source>
        <dbReference type="Proteomes" id="UP001082703"/>
    </source>
</evidence>
<comment type="subcellular location">
    <subcellularLocation>
        <location evidence="1">Cell membrane</location>
        <topology evidence="1">Multi-pass membrane protein</topology>
    </subcellularLocation>
</comment>
<sequence>MDIIGNILYDTVYHSAPIILCVIGGIFAYKANVLNIALEGMMLIGAFVSTLTAFLTHNIALGVLFAMLAALAFGLVFSVLGVTFKGNVIIIGLALNLLASAIAKFVLVRMNTSNITLSFMNVADLKIHIPVIENIPLLGNILSGHPLITYISFIGIFVMWVLMYKTKFGVYVRVVGENEDAAKSIGLKTDFYKYVAILIGALCCGLAGANLSTERLGLFTNDMTAGRGFIAIAAIYCGQGSPTLSAMYAVVFGLARALSVNLSIYAGPAAGLFDVIPYVIMVCVLTAVSIVKHKNNKIRGFKNE</sequence>
<evidence type="ECO:0000256" key="3">
    <source>
        <dbReference type="ARBA" id="ARBA00022692"/>
    </source>
</evidence>
<dbReference type="PANTHER" id="PTHR43370">
    <property type="entry name" value="SUGAR ABC TRANSPORTER INTEGRAL MEMBRANE PROTEIN-RELATED"/>
    <property type="match status" value="1"/>
</dbReference>
<dbReference type="InterPro" id="IPR001851">
    <property type="entry name" value="ABC_transp_permease"/>
</dbReference>
<gene>
    <name evidence="7" type="ORF">OUY18_10990</name>
</gene>
<feature type="transmembrane region" description="Helical" evidence="6">
    <location>
        <begin position="191"/>
        <end position="212"/>
    </location>
</feature>
<comment type="caution">
    <text evidence="7">The sequence shown here is derived from an EMBL/GenBank/DDBJ whole genome shotgun (WGS) entry which is preliminary data.</text>
</comment>
<keyword evidence="5 6" id="KW-0472">Membrane</keyword>
<feature type="transmembrane region" description="Helical" evidence="6">
    <location>
        <begin position="61"/>
        <end position="81"/>
    </location>
</feature>
<evidence type="ECO:0000256" key="2">
    <source>
        <dbReference type="ARBA" id="ARBA00022475"/>
    </source>
</evidence>
<evidence type="ECO:0000313" key="7">
    <source>
        <dbReference type="EMBL" id="MCY1714777.1"/>
    </source>
</evidence>
<feature type="transmembrane region" description="Helical" evidence="6">
    <location>
        <begin position="12"/>
        <end position="29"/>
    </location>
</feature>
<dbReference type="PANTHER" id="PTHR43370:SF1">
    <property type="entry name" value="GUANOSINE ABC TRANSPORTER PERMEASE PROTEIN NUPQ"/>
    <property type="match status" value="1"/>
</dbReference>
<keyword evidence="3 6" id="KW-0812">Transmembrane</keyword>
<dbReference type="CDD" id="cd06580">
    <property type="entry name" value="TM_PBP1_transp_TpRbsC_like"/>
    <property type="match status" value="1"/>
</dbReference>
<evidence type="ECO:0000256" key="6">
    <source>
        <dbReference type="SAM" id="Phobius"/>
    </source>
</evidence>
<accession>A0ABT4BV57</accession>
<dbReference type="Pfam" id="PF02653">
    <property type="entry name" value="BPD_transp_2"/>
    <property type="match status" value="1"/>
</dbReference>
<keyword evidence="4 6" id="KW-1133">Transmembrane helix</keyword>
<organism evidence="7 8">
    <name type="scientific">Caproiciproducens galactitolivorans</name>
    <dbReference type="NCBI Taxonomy" id="642589"/>
    <lineage>
        <taxon>Bacteria</taxon>
        <taxon>Bacillati</taxon>
        <taxon>Bacillota</taxon>
        <taxon>Clostridia</taxon>
        <taxon>Eubacteriales</taxon>
        <taxon>Acutalibacteraceae</taxon>
        <taxon>Caproiciproducens</taxon>
    </lineage>
</organism>
<dbReference type="EMBL" id="JAPOHA010000011">
    <property type="protein sequence ID" value="MCY1714777.1"/>
    <property type="molecule type" value="Genomic_DNA"/>
</dbReference>
<dbReference type="Proteomes" id="UP001082703">
    <property type="component" value="Unassembled WGS sequence"/>
</dbReference>
<protein>
    <submittedName>
        <fullName evidence="7">ABC transporter permease</fullName>
    </submittedName>
</protein>
<evidence type="ECO:0000256" key="1">
    <source>
        <dbReference type="ARBA" id="ARBA00004651"/>
    </source>
</evidence>
<feature type="transmembrane region" description="Helical" evidence="6">
    <location>
        <begin position="272"/>
        <end position="291"/>
    </location>
</feature>
<evidence type="ECO:0000256" key="5">
    <source>
        <dbReference type="ARBA" id="ARBA00023136"/>
    </source>
</evidence>
<feature type="transmembrane region" description="Helical" evidence="6">
    <location>
        <begin position="36"/>
        <end position="55"/>
    </location>
</feature>
<keyword evidence="8" id="KW-1185">Reference proteome</keyword>
<evidence type="ECO:0000256" key="4">
    <source>
        <dbReference type="ARBA" id="ARBA00022989"/>
    </source>
</evidence>
<dbReference type="RefSeq" id="WP_268058833.1">
    <property type="nucleotide sequence ID" value="NZ_JAPOHA010000011.1"/>
</dbReference>
<feature type="transmembrane region" description="Helical" evidence="6">
    <location>
        <begin position="147"/>
        <end position="164"/>
    </location>
</feature>